<dbReference type="EMBL" id="BAUT01000016">
    <property type="protein sequence ID" value="GAE25991.1"/>
    <property type="molecule type" value="Genomic_DNA"/>
</dbReference>
<dbReference type="CDD" id="cd03024">
    <property type="entry name" value="DsbA_FrnE"/>
    <property type="match status" value="1"/>
</dbReference>
<dbReference type="AlphaFoldDB" id="W4Q1Q7"/>
<dbReference type="InterPro" id="IPR036249">
    <property type="entry name" value="Thioredoxin-like_sf"/>
</dbReference>
<evidence type="ECO:0000313" key="2">
    <source>
        <dbReference type="EMBL" id="GAE25991.1"/>
    </source>
</evidence>
<dbReference type="GO" id="GO:0016853">
    <property type="term" value="F:isomerase activity"/>
    <property type="evidence" value="ECO:0007669"/>
    <property type="project" value="UniProtKB-KW"/>
</dbReference>
<organism evidence="2 3">
    <name type="scientific">Halalkalibacter wakoensis JCM 9140</name>
    <dbReference type="NCBI Taxonomy" id="1236970"/>
    <lineage>
        <taxon>Bacteria</taxon>
        <taxon>Bacillati</taxon>
        <taxon>Bacillota</taxon>
        <taxon>Bacilli</taxon>
        <taxon>Bacillales</taxon>
        <taxon>Bacillaceae</taxon>
        <taxon>Halalkalibacter</taxon>
    </lineage>
</organism>
<keyword evidence="3" id="KW-1185">Reference proteome</keyword>
<dbReference type="PANTHER" id="PTHR13887">
    <property type="entry name" value="GLUTATHIONE S-TRANSFERASE KAPPA"/>
    <property type="match status" value="1"/>
</dbReference>
<evidence type="ECO:0000259" key="1">
    <source>
        <dbReference type="Pfam" id="PF01323"/>
    </source>
</evidence>
<dbReference type="Gene3D" id="3.40.30.10">
    <property type="entry name" value="Glutaredoxin"/>
    <property type="match status" value="1"/>
</dbReference>
<accession>W4Q1Q7</accession>
<dbReference type="GO" id="GO:0016491">
    <property type="term" value="F:oxidoreductase activity"/>
    <property type="evidence" value="ECO:0007669"/>
    <property type="project" value="InterPro"/>
</dbReference>
<protein>
    <submittedName>
        <fullName evidence="2">2-hydroxychromene-2-carboxylate isomerase/DsbA-like thioredoxin domain</fullName>
    </submittedName>
</protein>
<sequence length="186" mass="21025">MERDVSYSIYEKLASKYGMSIEQAKANCDNMEKMAQEVGLDFRFDLQKLTNTFDAHRLVMYAKTQGLMHEMTERILRAYYTEGKHIGDHATLITLADDVGLDSNATEAMLASTDFSDTVRQDEKQADQYNIRSIPFFLVNKKYGISGAQPTEAFVQSLEQIIEQDGLRVTQPGISCDEDGCDIPEK</sequence>
<dbReference type="Pfam" id="PF01323">
    <property type="entry name" value="DSBA"/>
    <property type="match status" value="1"/>
</dbReference>
<dbReference type="Proteomes" id="UP000018890">
    <property type="component" value="Unassembled WGS sequence"/>
</dbReference>
<reference evidence="2" key="1">
    <citation type="journal article" date="2014" name="Genome Announc.">
        <title>Draft Genome Sequences of Three Alkaliphilic Bacillus Strains, Bacillus wakoensis JCM 9140T, Bacillus akibai JCM 9157T, and Bacillus hemicellulosilyticus JCM 9152T.</title>
        <authorList>
            <person name="Yuki M."/>
            <person name="Oshima K."/>
            <person name="Suda W."/>
            <person name="Oshida Y."/>
            <person name="Kitamura K."/>
            <person name="Iida T."/>
            <person name="Hattori M."/>
            <person name="Ohkuma M."/>
        </authorList>
    </citation>
    <scope>NUCLEOTIDE SEQUENCE [LARGE SCALE GENOMIC DNA]</scope>
    <source>
        <strain evidence="2">JCM 9140</strain>
    </source>
</reference>
<dbReference type="STRING" id="1236970.JCM9140_2018"/>
<name>W4Q1Q7_9BACI</name>
<feature type="domain" description="DSBA-like thioredoxin" evidence="1">
    <location>
        <begin position="20"/>
        <end position="158"/>
    </location>
</feature>
<proteinExistence type="predicted"/>
<keyword evidence="2" id="KW-0413">Isomerase</keyword>
<dbReference type="PANTHER" id="PTHR13887:SF41">
    <property type="entry name" value="THIOREDOXIN SUPERFAMILY PROTEIN"/>
    <property type="match status" value="1"/>
</dbReference>
<dbReference type="InterPro" id="IPR001853">
    <property type="entry name" value="DSBA-like_thioredoxin_dom"/>
</dbReference>
<gene>
    <name evidence="2" type="ORF">JCM9140_2018</name>
</gene>
<comment type="caution">
    <text evidence="2">The sequence shown here is derived from an EMBL/GenBank/DDBJ whole genome shotgun (WGS) entry which is preliminary data.</text>
</comment>
<evidence type="ECO:0000313" key="3">
    <source>
        <dbReference type="Proteomes" id="UP000018890"/>
    </source>
</evidence>
<dbReference type="SUPFAM" id="SSF52833">
    <property type="entry name" value="Thioredoxin-like"/>
    <property type="match status" value="1"/>
</dbReference>